<sequence length="334" mass="38775">MDTDNFTKNMEVRQEVSNACQSEEDAQSETTILCHSFESASVSDLSIYFLASSVGFFDLSLDIRHLIYKEYFCIAVPISFKASFWNSEPELSLKKEYGLSPAFLRVNQQVHCEARSFLYSNNQFDFSSVEPTHQLPTNDAVLTYFLGNIGSDNASLLRHIQIDFPTFDCGTYEIPREIWEPMEESVGILKQIKENCTQIKTVKMVLSHQIAEIHYTTREFDTFHAESKAIDWLNEQLHAIPSLKAITVEAETPEDQHKHGIWDQRERMCEYGWEFQITPEDTVKAFNDRSMFCKCCQEGLRQMWKTEYYRRKHRSDSSPEIDYDPSYLTSSTEG</sequence>
<dbReference type="OrthoDB" id="62952at2759"/>
<dbReference type="InterPro" id="IPR038883">
    <property type="entry name" value="AN11006-like"/>
</dbReference>
<proteinExistence type="predicted"/>
<feature type="region of interest" description="Disordered" evidence="1">
    <location>
        <begin position="315"/>
        <end position="334"/>
    </location>
</feature>
<comment type="caution">
    <text evidence="2">The sequence shown here is derived from an EMBL/GenBank/DDBJ whole genome shotgun (WGS) entry which is preliminary data.</text>
</comment>
<organism evidence="2 3">
    <name type="scientific">Sclerotinia nivalis</name>
    <dbReference type="NCBI Taxonomy" id="352851"/>
    <lineage>
        <taxon>Eukaryota</taxon>
        <taxon>Fungi</taxon>
        <taxon>Dikarya</taxon>
        <taxon>Ascomycota</taxon>
        <taxon>Pezizomycotina</taxon>
        <taxon>Leotiomycetes</taxon>
        <taxon>Helotiales</taxon>
        <taxon>Sclerotiniaceae</taxon>
        <taxon>Sclerotinia</taxon>
    </lineage>
</organism>
<keyword evidence="3" id="KW-1185">Reference proteome</keyword>
<evidence type="ECO:0000256" key="1">
    <source>
        <dbReference type="SAM" id="MobiDB-lite"/>
    </source>
</evidence>
<evidence type="ECO:0000313" key="2">
    <source>
        <dbReference type="EMBL" id="KAJ8068717.1"/>
    </source>
</evidence>
<evidence type="ECO:0000313" key="3">
    <source>
        <dbReference type="Proteomes" id="UP001152300"/>
    </source>
</evidence>
<name>A0A9X0DP16_9HELO</name>
<dbReference type="AlphaFoldDB" id="A0A9X0DP16"/>
<dbReference type="EMBL" id="JAPEIS010000002">
    <property type="protein sequence ID" value="KAJ8068717.1"/>
    <property type="molecule type" value="Genomic_DNA"/>
</dbReference>
<reference evidence="2" key="1">
    <citation type="submission" date="2022-11" db="EMBL/GenBank/DDBJ databases">
        <title>Genome Resource of Sclerotinia nivalis Strain SnTB1, a Plant Pathogen Isolated from American Ginseng.</title>
        <authorList>
            <person name="Fan S."/>
        </authorList>
    </citation>
    <scope>NUCLEOTIDE SEQUENCE</scope>
    <source>
        <strain evidence="2">SnTB1</strain>
    </source>
</reference>
<protein>
    <submittedName>
        <fullName evidence="2">Uncharacterized protein</fullName>
    </submittedName>
</protein>
<gene>
    <name evidence="2" type="ORF">OCU04_002416</name>
</gene>
<accession>A0A9X0DP16</accession>
<dbReference type="PANTHER" id="PTHR42085">
    <property type="entry name" value="F-BOX DOMAIN-CONTAINING PROTEIN"/>
    <property type="match status" value="1"/>
</dbReference>
<dbReference type="PANTHER" id="PTHR42085:SF1">
    <property type="entry name" value="F-BOX DOMAIN-CONTAINING PROTEIN"/>
    <property type="match status" value="1"/>
</dbReference>
<dbReference type="Proteomes" id="UP001152300">
    <property type="component" value="Unassembled WGS sequence"/>
</dbReference>